<dbReference type="Pfam" id="PF07205">
    <property type="entry name" value="DUF1413"/>
    <property type="match status" value="1"/>
</dbReference>
<dbReference type="AlphaFoldDB" id="A0A0P0GBX6"/>
<proteinExistence type="predicted"/>
<geneLocation type="plasmid" evidence="1">
    <name>pRUM-like</name>
</geneLocation>
<name>A0A0P0GBX6_ENTFC</name>
<sequence length="84" mass="9772">MDNMIDVNELLEEAIRETENLNDGEVFLVKDLFKGYVGNRIPRKDRLLLGTLFLNHVSKMNGNLKAIEKTSSNQQRYKKTIDKF</sequence>
<protein>
    <recommendedName>
        <fullName evidence="2">Single-stranded DNA-binding protein</fullName>
    </recommendedName>
</protein>
<reference evidence="1" key="1">
    <citation type="submission" date="2015-02" db="EMBL/GenBank/DDBJ databases">
        <title>Conjugative transfer of erythromycin and tetracycline resistance genes and macrophage killing by an ST17 Enterococcus faecium strain from coastal marine sediment.</title>
        <authorList>
            <person name="Di Sante L."/>
            <person name="Morroni G."/>
            <person name="Vignaroli C."/>
            <person name="Brenciani A."/>
        </authorList>
    </citation>
    <scope>NUCLEOTIDE SEQUENCE</scope>
    <source>
        <strain evidence="1">17i48 ST17</strain>
        <plasmid evidence="1">pRUM-like</plasmid>
    </source>
</reference>
<evidence type="ECO:0000313" key="1">
    <source>
        <dbReference type="EMBL" id="ALJ52102.1"/>
    </source>
</evidence>
<dbReference type="InterPro" id="IPR010813">
    <property type="entry name" value="DUF1413"/>
</dbReference>
<accession>A0A0P0GBX6</accession>
<evidence type="ECO:0008006" key="2">
    <source>
        <dbReference type="Google" id="ProtNLM"/>
    </source>
</evidence>
<organism evidence="1">
    <name type="scientific">Enterococcus faecium</name>
    <name type="common">Streptococcus faecium</name>
    <dbReference type="NCBI Taxonomy" id="1352"/>
    <lineage>
        <taxon>Bacteria</taxon>
        <taxon>Bacillati</taxon>
        <taxon>Bacillota</taxon>
        <taxon>Bacilli</taxon>
        <taxon>Lactobacillales</taxon>
        <taxon>Enterococcaceae</taxon>
        <taxon>Enterococcus</taxon>
    </lineage>
</organism>
<dbReference type="EMBL" id="KP842560">
    <property type="protein sequence ID" value="ALJ52102.1"/>
    <property type="molecule type" value="Genomic_DNA"/>
</dbReference>
<keyword evidence="1" id="KW-0614">Plasmid</keyword>